<gene>
    <name evidence="3" type="ORF">ACFQMG_10670</name>
</gene>
<dbReference type="SMART" id="SM00331">
    <property type="entry name" value="PP2C_SIG"/>
    <property type="match status" value="1"/>
</dbReference>
<dbReference type="InterPro" id="IPR036457">
    <property type="entry name" value="PPM-type-like_dom_sf"/>
</dbReference>
<protein>
    <submittedName>
        <fullName evidence="3">PP2C family protein-serine/threonine phosphatase</fullName>
        <ecNumber evidence="3">3.1.3.16</ecNumber>
    </submittedName>
</protein>
<dbReference type="PANTHER" id="PTHR43156">
    <property type="entry name" value="STAGE II SPORULATION PROTEIN E-RELATED"/>
    <property type="match status" value="1"/>
</dbReference>
<dbReference type="EMBL" id="JBHTAJ010000015">
    <property type="protein sequence ID" value="MFC7180021.1"/>
    <property type="molecule type" value="Genomic_DNA"/>
</dbReference>
<proteinExistence type="predicted"/>
<dbReference type="SUPFAM" id="SSF81606">
    <property type="entry name" value="PP2C-like"/>
    <property type="match status" value="1"/>
</dbReference>
<evidence type="ECO:0000313" key="3">
    <source>
        <dbReference type="EMBL" id="MFC7180021.1"/>
    </source>
</evidence>
<dbReference type="EC" id="3.1.3.16" evidence="3"/>
<feature type="domain" description="PPM-type phosphatase" evidence="2">
    <location>
        <begin position="186"/>
        <end position="404"/>
    </location>
</feature>
<dbReference type="PANTHER" id="PTHR43156:SF2">
    <property type="entry name" value="STAGE II SPORULATION PROTEIN E"/>
    <property type="match status" value="1"/>
</dbReference>
<dbReference type="Proteomes" id="UP001596435">
    <property type="component" value="Unassembled WGS sequence"/>
</dbReference>
<dbReference type="RefSeq" id="WP_345704082.1">
    <property type="nucleotide sequence ID" value="NZ_BAABKV010000001.1"/>
</dbReference>
<dbReference type="InterPro" id="IPR001932">
    <property type="entry name" value="PPM-type_phosphatase-like_dom"/>
</dbReference>
<keyword evidence="1 3" id="KW-0378">Hydrolase</keyword>
<organism evidence="3 4">
    <name type="scientific">Kitasatospora paranensis</name>
    <dbReference type="NCBI Taxonomy" id="258053"/>
    <lineage>
        <taxon>Bacteria</taxon>
        <taxon>Bacillati</taxon>
        <taxon>Actinomycetota</taxon>
        <taxon>Actinomycetes</taxon>
        <taxon>Kitasatosporales</taxon>
        <taxon>Streptomycetaceae</taxon>
        <taxon>Kitasatospora</taxon>
    </lineage>
</organism>
<sequence>MGGPGVDAVSDAAAGEGDALLGAVLAAVLEASHDAAPRDVPALIRAAGRALGLLRAEVYLADLQQRLLVPLPDPHMRKPAGALDVDGTLAGRAYRLRRTEAAPGSPGVGWVPLVDGIERIGVLKVVAEAGEGRLLARAQALASLVTLIVVSKSTFSDVFVRTVRTRPMSLQSELLWAFVPPRTIGTRTVTSSALLEPAYDVAGDAFDHSLAGDLLHLTVVDAMGHDLASGGASAVALAACRSTRRADGTPTDIAEAIDGALTRWIPDRLLTAVIADLDTATGLLSWVNCGHPPPLLIRAGRVVPGALERRTHLPLGLGGDFAPVPLHRARLQPDDRVLIHTDGVTEARSTTGDLFGEERLIDTVVRATSTGERAPEALRRLMNALLAHRDHDLRDDATVMLVEWHPGS</sequence>
<dbReference type="Gene3D" id="3.60.40.10">
    <property type="entry name" value="PPM-type phosphatase domain"/>
    <property type="match status" value="1"/>
</dbReference>
<keyword evidence="4" id="KW-1185">Reference proteome</keyword>
<comment type="caution">
    <text evidence="3">The sequence shown here is derived from an EMBL/GenBank/DDBJ whole genome shotgun (WGS) entry which is preliminary data.</text>
</comment>
<reference evidence="4" key="1">
    <citation type="journal article" date="2019" name="Int. J. Syst. Evol. Microbiol.">
        <title>The Global Catalogue of Microorganisms (GCM) 10K type strain sequencing project: providing services to taxonomists for standard genome sequencing and annotation.</title>
        <authorList>
            <consortium name="The Broad Institute Genomics Platform"/>
            <consortium name="The Broad Institute Genome Sequencing Center for Infectious Disease"/>
            <person name="Wu L."/>
            <person name="Ma J."/>
        </authorList>
    </citation>
    <scope>NUCLEOTIDE SEQUENCE [LARGE SCALE GENOMIC DNA]</scope>
    <source>
        <strain evidence="4">CGMCC 1.12859</strain>
    </source>
</reference>
<evidence type="ECO:0000313" key="4">
    <source>
        <dbReference type="Proteomes" id="UP001596435"/>
    </source>
</evidence>
<evidence type="ECO:0000256" key="1">
    <source>
        <dbReference type="ARBA" id="ARBA00022801"/>
    </source>
</evidence>
<dbReference type="InterPro" id="IPR052016">
    <property type="entry name" value="Bact_Sigma-Reg"/>
</dbReference>
<name>A0ABW2FRU7_9ACTN</name>
<evidence type="ECO:0000259" key="2">
    <source>
        <dbReference type="SMART" id="SM00331"/>
    </source>
</evidence>
<dbReference type="Pfam" id="PF07228">
    <property type="entry name" value="SpoIIE"/>
    <property type="match status" value="1"/>
</dbReference>
<dbReference type="GO" id="GO:0004722">
    <property type="term" value="F:protein serine/threonine phosphatase activity"/>
    <property type="evidence" value="ECO:0007669"/>
    <property type="project" value="UniProtKB-EC"/>
</dbReference>
<accession>A0ABW2FRU7</accession>